<dbReference type="EMBL" id="PNBA02000006">
    <property type="protein sequence ID" value="KAG6421951.1"/>
    <property type="molecule type" value="Genomic_DNA"/>
</dbReference>
<evidence type="ECO:0000256" key="1">
    <source>
        <dbReference type="ARBA" id="ARBA00023015"/>
    </source>
</evidence>
<name>A0A8X8Y2H6_SALSN</name>
<proteinExistence type="predicted"/>
<dbReference type="Gene3D" id="1.20.1270.220">
    <property type="match status" value="1"/>
</dbReference>
<evidence type="ECO:0000313" key="5">
    <source>
        <dbReference type="EMBL" id="KAG6421951.1"/>
    </source>
</evidence>
<accession>A0A8X8Y2H6</accession>
<sequence>MDVNKRDMSMDEKQKLGFGLQNLPQEKMPQLVQIIRKRNEHLAQDGDEIELDIESLDTETLWELDRFVTNWRKMVSKTKRQALIMSNSPAAGVSIPSSPVTDADLNDEEDVDIDDDMPAASFPPVEIEIEKDCVVGQENDGGVVGQENDGRGNASSSSSSSGNSSRDSSSSSGIDTDCSCILFQGVPLVVSPTQMMQSLDLTTVLSKSEMNSVLLWMTNEVVVVDAGNEENRLKL</sequence>
<feature type="region of interest" description="Disordered" evidence="3">
    <location>
        <begin position="94"/>
        <end position="118"/>
    </location>
</feature>
<dbReference type="InterPro" id="IPR027353">
    <property type="entry name" value="NET_dom"/>
</dbReference>
<feature type="compositionally biased region" description="Low complexity" evidence="3">
    <location>
        <begin position="151"/>
        <end position="171"/>
    </location>
</feature>
<dbReference type="Pfam" id="PF17035">
    <property type="entry name" value="BET"/>
    <property type="match status" value="1"/>
</dbReference>
<organism evidence="5">
    <name type="scientific">Salvia splendens</name>
    <name type="common">Scarlet sage</name>
    <dbReference type="NCBI Taxonomy" id="180675"/>
    <lineage>
        <taxon>Eukaryota</taxon>
        <taxon>Viridiplantae</taxon>
        <taxon>Streptophyta</taxon>
        <taxon>Embryophyta</taxon>
        <taxon>Tracheophyta</taxon>
        <taxon>Spermatophyta</taxon>
        <taxon>Magnoliopsida</taxon>
        <taxon>eudicotyledons</taxon>
        <taxon>Gunneridae</taxon>
        <taxon>Pentapetalae</taxon>
        <taxon>asterids</taxon>
        <taxon>lamiids</taxon>
        <taxon>Lamiales</taxon>
        <taxon>Lamiaceae</taxon>
        <taxon>Nepetoideae</taxon>
        <taxon>Mentheae</taxon>
        <taxon>Salviinae</taxon>
        <taxon>Salvia</taxon>
        <taxon>Salvia subgen. Calosphace</taxon>
        <taxon>core Calosphace</taxon>
    </lineage>
</organism>
<keyword evidence="1" id="KW-0805">Transcription regulation</keyword>
<feature type="compositionally biased region" description="Acidic residues" evidence="3">
    <location>
        <begin position="104"/>
        <end position="117"/>
    </location>
</feature>
<comment type="caution">
    <text evidence="5">The sequence shown here is derived from an EMBL/GenBank/DDBJ whole genome shotgun (WGS) entry which is preliminary data.</text>
</comment>
<keyword evidence="6" id="KW-1185">Reference proteome</keyword>
<dbReference type="PANTHER" id="PTHR45926">
    <property type="entry name" value="OSJNBA0053K19.4 PROTEIN"/>
    <property type="match status" value="1"/>
</dbReference>
<dbReference type="Proteomes" id="UP000298416">
    <property type="component" value="Unassembled WGS sequence"/>
</dbReference>
<reference evidence="5" key="2">
    <citation type="submission" date="2020-08" db="EMBL/GenBank/DDBJ databases">
        <title>Plant Genome Project.</title>
        <authorList>
            <person name="Zhang R.-G."/>
        </authorList>
    </citation>
    <scope>NUCLEOTIDE SEQUENCE</scope>
    <source>
        <strain evidence="5">Huo1</strain>
        <tissue evidence="5">Leaf</tissue>
    </source>
</reference>
<evidence type="ECO:0000259" key="4">
    <source>
        <dbReference type="PROSITE" id="PS51525"/>
    </source>
</evidence>
<feature type="domain" description="NET" evidence="4">
    <location>
        <begin position="1"/>
        <end position="79"/>
    </location>
</feature>
<keyword evidence="2" id="KW-0804">Transcription</keyword>
<dbReference type="PROSITE" id="PS51525">
    <property type="entry name" value="NET"/>
    <property type="match status" value="1"/>
</dbReference>
<reference evidence="5" key="1">
    <citation type="submission" date="2018-01" db="EMBL/GenBank/DDBJ databases">
        <authorList>
            <person name="Mao J.F."/>
        </authorList>
    </citation>
    <scope>NUCLEOTIDE SEQUENCE</scope>
    <source>
        <strain evidence="5">Huo1</strain>
        <tissue evidence="5">Leaf</tissue>
    </source>
</reference>
<evidence type="ECO:0000256" key="2">
    <source>
        <dbReference type="ARBA" id="ARBA00023163"/>
    </source>
</evidence>
<protein>
    <recommendedName>
        <fullName evidence="4">NET domain-containing protein</fullName>
    </recommendedName>
</protein>
<feature type="region of interest" description="Disordered" evidence="3">
    <location>
        <begin position="138"/>
        <end position="171"/>
    </location>
</feature>
<dbReference type="InterPro" id="IPR038336">
    <property type="entry name" value="NET_sf"/>
</dbReference>
<evidence type="ECO:0000256" key="3">
    <source>
        <dbReference type="SAM" id="MobiDB-lite"/>
    </source>
</evidence>
<evidence type="ECO:0000313" key="6">
    <source>
        <dbReference type="Proteomes" id="UP000298416"/>
    </source>
</evidence>
<gene>
    <name evidence="5" type="ORF">SASPL_118511</name>
</gene>
<dbReference type="AlphaFoldDB" id="A0A8X8Y2H6"/>